<protein>
    <submittedName>
        <fullName evidence="1">Uncharacterized protein</fullName>
    </submittedName>
</protein>
<dbReference type="Proteomes" id="UP000324800">
    <property type="component" value="Unassembled WGS sequence"/>
</dbReference>
<organism evidence="1 2">
    <name type="scientific">Streblomastix strix</name>
    <dbReference type="NCBI Taxonomy" id="222440"/>
    <lineage>
        <taxon>Eukaryota</taxon>
        <taxon>Metamonada</taxon>
        <taxon>Preaxostyla</taxon>
        <taxon>Oxymonadida</taxon>
        <taxon>Streblomastigidae</taxon>
        <taxon>Streblomastix</taxon>
    </lineage>
</organism>
<sequence length="615" mass="69846">GRETDIKELGEGGPEDFQYNPVCINSIVPLPYYSYSPHHSIDDRFVLGVGNGRSGAIHSIGIGHKLQSIMQGKWYEKLPTIFTSRAYSGARLHSLLLVEEEKLVEFMKSLAASTICTRPFLIVGCESPPAVFVFRLDTLQISQQQINIRNKIWDDGEKLLDQMKYKLAYPTVQRPDPELVIQNGIKNSFEFNQLENKHSIRIGEGNQCSILQNELILSPVKQSNQDKSTKQIRFIEVLSGSHQYVEVFYSANIAMTRILDLFPYDRPDQILLTTFGNQICIYTSDEAKDNTINSAITISPTNQTQQSQVAQSSELINQDSHRSYLQNDGVALMIAGHNGQFATALIPLSALLDFPPELQKNNKKGGKTKFFFPSVVTTMRLFPQIVKIAEDGQIVYLYGDRAFALTWNYISQKDFKGDPFIDIAADWFIESHTKHFKDFRPKRFPPYKFNVPKVNLGYSSQKTNFSFGYPSWLSPANVKQALKNRIDNYYNLNTEETTTQLYNYFSMIQNAIDESDKIHHTYADLSTSPMTAIYNRMQILNISLTLQKRIRVIGGVQGMYGFPSTLVVLNGKAAFVFIIGSRLDDNEVTTLNKIYKLDSMKADLHNANQSKKQKF</sequence>
<name>A0A5J4VDQ1_9EUKA</name>
<evidence type="ECO:0000313" key="1">
    <source>
        <dbReference type="EMBL" id="KAA6380619.1"/>
    </source>
</evidence>
<dbReference type="EMBL" id="SNRW01007794">
    <property type="protein sequence ID" value="KAA6380619.1"/>
    <property type="molecule type" value="Genomic_DNA"/>
</dbReference>
<evidence type="ECO:0000313" key="2">
    <source>
        <dbReference type="Proteomes" id="UP000324800"/>
    </source>
</evidence>
<dbReference type="AlphaFoldDB" id="A0A5J4VDQ1"/>
<feature type="non-terminal residue" evidence="1">
    <location>
        <position position="1"/>
    </location>
</feature>
<proteinExistence type="predicted"/>
<reference evidence="1 2" key="1">
    <citation type="submission" date="2019-03" db="EMBL/GenBank/DDBJ databases">
        <title>Single cell metagenomics reveals metabolic interactions within the superorganism composed of flagellate Streblomastix strix and complex community of Bacteroidetes bacteria on its surface.</title>
        <authorList>
            <person name="Treitli S.C."/>
            <person name="Kolisko M."/>
            <person name="Husnik F."/>
            <person name="Keeling P."/>
            <person name="Hampl V."/>
        </authorList>
    </citation>
    <scope>NUCLEOTIDE SEQUENCE [LARGE SCALE GENOMIC DNA]</scope>
    <source>
        <strain evidence="1">ST1C</strain>
    </source>
</reference>
<gene>
    <name evidence="1" type="ORF">EZS28_023854</name>
</gene>
<accession>A0A5J4VDQ1</accession>
<comment type="caution">
    <text evidence="1">The sequence shown here is derived from an EMBL/GenBank/DDBJ whole genome shotgun (WGS) entry which is preliminary data.</text>
</comment>